<gene>
    <name evidence="1" type="ORF">RRG08_059629</name>
</gene>
<name>A0AAE0YKD3_9GAST</name>
<comment type="caution">
    <text evidence="1">The sequence shown here is derived from an EMBL/GenBank/DDBJ whole genome shotgun (WGS) entry which is preliminary data.</text>
</comment>
<accession>A0AAE0YKD3</accession>
<evidence type="ECO:0000313" key="1">
    <source>
        <dbReference type="EMBL" id="KAK3748936.1"/>
    </source>
</evidence>
<dbReference type="Proteomes" id="UP001283361">
    <property type="component" value="Unassembled WGS sequence"/>
</dbReference>
<protein>
    <submittedName>
        <fullName evidence="1">Uncharacterized protein</fullName>
    </submittedName>
</protein>
<evidence type="ECO:0000313" key="2">
    <source>
        <dbReference type="Proteomes" id="UP001283361"/>
    </source>
</evidence>
<proteinExistence type="predicted"/>
<dbReference type="AlphaFoldDB" id="A0AAE0YKD3"/>
<organism evidence="1 2">
    <name type="scientific">Elysia crispata</name>
    <name type="common">lettuce slug</name>
    <dbReference type="NCBI Taxonomy" id="231223"/>
    <lineage>
        <taxon>Eukaryota</taxon>
        <taxon>Metazoa</taxon>
        <taxon>Spiralia</taxon>
        <taxon>Lophotrochozoa</taxon>
        <taxon>Mollusca</taxon>
        <taxon>Gastropoda</taxon>
        <taxon>Heterobranchia</taxon>
        <taxon>Euthyneura</taxon>
        <taxon>Panpulmonata</taxon>
        <taxon>Sacoglossa</taxon>
        <taxon>Placobranchoidea</taxon>
        <taxon>Plakobranchidae</taxon>
        <taxon>Elysia</taxon>
    </lineage>
</organism>
<reference evidence="1" key="1">
    <citation type="journal article" date="2023" name="G3 (Bethesda)">
        <title>A reference genome for the long-term kleptoplast-retaining sea slug Elysia crispata morphotype clarki.</title>
        <authorList>
            <person name="Eastman K.E."/>
            <person name="Pendleton A.L."/>
            <person name="Shaikh M.A."/>
            <person name="Suttiyut T."/>
            <person name="Ogas R."/>
            <person name="Tomko P."/>
            <person name="Gavelis G."/>
            <person name="Widhalm J.R."/>
            <person name="Wisecaver J.H."/>
        </authorList>
    </citation>
    <scope>NUCLEOTIDE SEQUENCE</scope>
    <source>
        <strain evidence="1">ECLA1</strain>
    </source>
</reference>
<keyword evidence="2" id="KW-1185">Reference proteome</keyword>
<dbReference type="EMBL" id="JAWDGP010005970">
    <property type="protein sequence ID" value="KAK3748936.1"/>
    <property type="molecule type" value="Genomic_DNA"/>
</dbReference>
<sequence length="259" mass="29049">MVLELCLSEYITVWLVRYGAGAMSLRIHYSLVGEDMVQELCLSEYITVWLGKIIMVQELCLSEYITVWLSKIWCWSYVTQITLQSGWGEHLHSLELSICPHRLAVIGSGPGNTWNVAVTFLTDQRIAVLKVTSSFVVQLFVYGDVDSFPAHPSHLSVSTIRKYHAIATADAATLAVGCSGWIDMIHMAGRVLGRVSEPLDPWYMTVTQDRCLFMSTRDDTVAKVRIKEGRIIFNKAGLNVCVVRMHKECVCVDIIEVCG</sequence>